<dbReference type="InterPro" id="IPR013424">
    <property type="entry name" value="Ice-binding_C"/>
</dbReference>
<evidence type="ECO:0000259" key="2">
    <source>
        <dbReference type="Pfam" id="PF07589"/>
    </source>
</evidence>
<feature type="signal peptide" evidence="1">
    <location>
        <begin position="1"/>
        <end position="22"/>
    </location>
</feature>
<evidence type="ECO:0000256" key="1">
    <source>
        <dbReference type="SAM" id="SignalP"/>
    </source>
</evidence>
<keyword evidence="4" id="KW-1185">Reference proteome</keyword>
<evidence type="ECO:0000313" key="4">
    <source>
        <dbReference type="Proteomes" id="UP000294593"/>
    </source>
</evidence>
<feature type="chain" id="PRO_5020434324" evidence="1">
    <location>
        <begin position="23"/>
        <end position="294"/>
    </location>
</feature>
<dbReference type="NCBIfam" id="TIGR02595">
    <property type="entry name" value="PEP_CTERM"/>
    <property type="match status" value="1"/>
</dbReference>
<protein>
    <submittedName>
        <fullName evidence="3">Putative secreted protein with PEP-CTERM sorting signal</fullName>
    </submittedName>
</protein>
<name>A0A4R6RHN5_9BURK</name>
<organism evidence="3 4">
    <name type="scientific">Aquabacterium commune</name>
    <dbReference type="NCBI Taxonomy" id="70586"/>
    <lineage>
        <taxon>Bacteria</taxon>
        <taxon>Pseudomonadati</taxon>
        <taxon>Pseudomonadota</taxon>
        <taxon>Betaproteobacteria</taxon>
        <taxon>Burkholderiales</taxon>
        <taxon>Aquabacterium</taxon>
    </lineage>
</organism>
<comment type="caution">
    <text evidence="3">The sequence shown here is derived from an EMBL/GenBank/DDBJ whole genome shotgun (WGS) entry which is preliminary data.</text>
</comment>
<keyword evidence="1" id="KW-0732">Signal</keyword>
<dbReference type="Proteomes" id="UP000294593">
    <property type="component" value="Unassembled WGS sequence"/>
</dbReference>
<proteinExistence type="predicted"/>
<accession>A0A4R6RHN5</accession>
<dbReference type="AlphaFoldDB" id="A0A4R6RHN5"/>
<reference evidence="3 4" key="1">
    <citation type="submission" date="2019-03" db="EMBL/GenBank/DDBJ databases">
        <title>Genomic Encyclopedia of Type Strains, Phase IV (KMG-IV): sequencing the most valuable type-strain genomes for metagenomic binning, comparative biology and taxonomic classification.</title>
        <authorList>
            <person name="Goeker M."/>
        </authorList>
    </citation>
    <scope>NUCLEOTIDE SEQUENCE [LARGE SCALE GENOMIC DNA]</scope>
    <source>
        <strain evidence="3 4">DSM 11901</strain>
    </source>
</reference>
<dbReference type="EMBL" id="SNXW01000002">
    <property type="protein sequence ID" value="TDP86001.1"/>
    <property type="molecule type" value="Genomic_DNA"/>
</dbReference>
<dbReference type="Pfam" id="PF07589">
    <property type="entry name" value="PEP-CTERM"/>
    <property type="match status" value="1"/>
</dbReference>
<evidence type="ECO:0000313" key="3">
    <source>
        <dbReference type="EMBL" id="TDP86001.1"/>
    </source>
</evidence>
<dbReference type="OrthoDB" id="9149885at2"/>
<gene>
    <name evidence="3" type="ORF">EV672_102351</name>
</gene>
<feature type="domain" description="Ice-binding protein C-terminal" evidence="2">
    <location>
        <begin position="265"/>
        <end position="289"/>
    </location>
</feature>
<sequence length="294" mass="30043">MKFKKCLPVACAFMAASGMAQASSYTLEKNASITDQGYTVSQLSGEGALSFSNVLLTALNLASVKLSAVEPATVAFNTSTSSTGIVRYVNGSVSAKAPVTSITGSFDGTTVNVTGVQTSGGSLQTVTTSQATLGPGSLSISNLRVDLSRYTAGTTASIDIYADLSGGNGFAPLSNYRLWTADTLTGPTTFTVNGAPQLFSATNTLSGIFLANATDIDNIFVKALNLNNTGRSGINSVNNRTLTNVDGFGRITSTISAFAQPVAAPVPEPSTLAMLSLGLVGIAAVGSVRRRAQP</sequence>